<dbReference type="GO" id="GO:0009007">
    <property type="term" value="F:site-specific DNA-methyltransferase (adenine-specific) activity"/>
    <property type="evidence" value="ECO:0007669"/>
    <property type="project" value="UniProtKB-EC"/>
</dbReference>
<evidence type="ECO:0000256" key="3">
    <source>
        <dbReference type="ARBA" id="ARBA00022679"/>
    </source>
</evidence>
<dbReference type="SUPFAM" id="SSF53335">
    <property type="entry name" value="S-adenosyl-L-methionine-dependent methyltransferases"/>
    <property type="match status" value="1"/>
</dbReference>
<dbReference type="InterPro" id="IPR002941">
    <property type="entry name" value="DNA_methylase_N4/N6"/>
</dbReference>
<keyword evidence="2 7" id="KW-0489">Methyltransferase</keyword>
<dbReference type="InterPro" id="IPR002052">
    <property type="entry name" value="DNA_methylase_N6_adenine_CS"/>
</dbReference>
<evidence type="ECO:0000256" key="1">
    <source>
        <dbReference type="ARBA" id="ARBA00006594"/>
    </source>
</evidence>
<reference evidence="7 8" key="1">
    <citation type="submission" date="2021-01" db="EMBL/GenBank/DDBJ databases">
        <title>Genomic Encyclopedia of Type Strains, Phase IV (KMG-IV): sequencing the most valuable type-strain genomes for metagenomic binning, comparative biology and taxonomic classification.</title>
        <authorList>
            <person name="Goeker M."/>
        </authorList>
    </citation>
    <scope>NUCLEOTIDE SEQUENCE [LARGE SCALE GENOMIC DNA]</scope>
    <source>
        <strain evidence="7 8">DSM 104297</strain>
    </source>
</reference>
<organism evidence="7 8">
    <name type="scientific">Priestia iocasae</name>
    <dbReference type="NCBI Taxonomy" id="2291674"/>
    <lineage>
        <taxon>Bacteria</taxon>
        <taxon>Bacillati</taxon>
        <taxon>Bacillota</taxon>
        <taxon>Bacilli</taxon>
        <taxon>Bacillales</taxon>
        <taxon>Bacillaceae</taxon>
        <taxon>Priestia</taxon>
    </lineage>
</organism>
<evidence type="ECO:0000313" key="8">
    <source>
        <dbReference type="Proteomes" id="UP000809829"/>
    </source>
</evidence>
<dbReference type="GO" id="GO:0032259">
    <property type="term" value="P:methylation"/>
    <property type="evidence" value="ECO:0007669"/>
    <property type="project" value="UniProtKB-KW"/>
</dbReference>
<dbReference type="InterPro" id="IPR029063">
    <property type="entry name" value="SAM-dependent_MTases_sf"/>
</dbReference>
<evidence type="ECO:0000256" key="4">
    <source>
        <dbReference type="ARBA" id="ARBA00022691"/>
    </source>
</evidence>
<evidence type="ECO:0000256" key="5">
    <source>
        <dbReference type="ARBA" id="ARBA00022747"/>
    </source>
</evidence>
<keyword evidence="5" id="KW-0680">Restriction system</keyword>
<dbReference type="PIRSF" id="PIRSF015855">
    <property type="entry name" value="TypeIII_Mtase_mKpnI"/>
    <property type="match status" value="1"/>
</dbReference>
<gene>
    <name evidence="7" type="ORF">JOC83_003031</name>
</gene>
<comment type="caution">
    <text evidence="7">The sequence shown here is derived from an EMBL/GenBank/DDBJ whole genome shotgun (WGS) entry which is preliminary data.</text>
</comment>
<protein>
    <submittedName>
        <fullName evidence="7">Adenine-specific DNA-methyltransferase</fullName>
        <ecNumber evidence="7">2.1.1.72</ecNumber>
    </submittedName>
</protein>
<dbReference type="RefSeq" id="WP_205188187.1">
    <property type="nucleotide sequence ID" value="NZ_JAFBFC010000005.1"/>
</dbReference>
<keyword evidence="4" id="KW-0949">S-adenosyl-L-methionine</keyword>
<accession>A0ABS2QXH9</accession>
<proteinExistence type="inferred from homology"/>
<name>A0ABS2QXH9_9BACI</name>
<evidence type="ECO:0000256" key="2">
    <source>
        <dbReference type="ARBA" id="ARBA00022603"/>
    </source>
</evidence>
<keyword evidence="8" id="KW-1185">Reference proteome</keyword>
<keyword evidence="3 7" id="KW-0808">Transferase</keyword>
<sequence length="613" mass="71095">MQKLEGKTFNVVQENIEKLKELFPEVFTEDKVDIDRLRLALGENVEKEKERYEFTWNGKTEAIQLAQKQTTGTLLPCKDESVNWSNTQNLYIEGDNLEVLRVLQNSYRNKVKMIYIDPPYNTGNDFIYEDDYSDNLKNYKIKNNENMKSNPETYGRFHTKWLNMMYPRLKIAKNLLKEDGVIFISISDKEIHNLRKICDEIFGEENFEGHIHWRRRHNQPNDKTKLIGLVAEHIIVYAKNKSELKASGVGKIGLTGEFSNPDNDPRGEWASKPWKVGSDQNGSKYVITTPTGVVYDGEWMGDYGNYKRLLDDNRIYFPKNGDGSPRKKYYKFEREEEGQCANNWWDAKDFGHNQGANNETYELMGVKNIFSNPKPTELIKNLIQISNAKNDDIILDFFAGSGSTAHATLQQNIDDGQSRRFILVQLPELLDDKNKDQKAAYDFLTLLNKPLNMSEIGKERIRRVAEKIKNEIHNNSVVQIDSGFKCFKLDETNLKTWDEESLNLERSLLDFVEPIKEGRSQEDVVYEVLLKYGIDLTVPIKETKIAGKTVFTIGLGYLLVCLERDLTLYEIEEMAKEKPARIVFYDEGFIDDRVRTNAQQILKRYGVEDIRVI</sequence>
<evidence type="ECO:0000259" key="6">
    <source>
        <dbReference type="Pfam" id="PF01555"/>
    </source>
</evidence>
<dbReference type="Proteomes" id="UP000809829">
    <property type="component" value="Unassembled WGS sequence"/>
</dbReference>
<dbReference type="EMBL" id="JAFBFC010000005">
    <property type="protein sequence ID" value="MBM7704181.1"/>
    <property type="molecule type" value="Genomic_DNA"/>
</dbReference>
<dbReference type="EC" id="2.1.1.72" evidence="7"/>
<dbReference type="PROSITE" id="PS00092">
    <property type="entry name" value="N6_MTASE"/>
    <property type="match status" value="1"/>
</dbReference>
<dbReference type="Pfam" id="PF01555">
    <property type="entry name" value="N6_N4_Mtase"/>
    <property type="match status" value="1"/>
</dbReference>
<feature type="domain" description="DNA methylase N-4/N-6" evidence="6">
    <location>
        <begin position="111"/>
        <end position="412"/>
    </location>
</feature>
<dbReference type="InterPro" id="IPR002295">
    <property type="entry name" value="N4/N6-MTase_EcoPI_Mod-like"/>
</dbReference>
<comment type="similarity">
    <text evidence="1">Belongs to the N(4)/N(6)-methyltransferase family.</text>
</comment>
<dbReference type="Gene3D" id="3.40.50.150">
    <property type="entry name" value="Vaccinia Virus protein VP39"/>
    <property type="match status" value="1"/>
</dbReference>
<dbReference type="PRINTS" id="PR00506">
    <property type="entry name" value="D21N6MTFRASE"/>
</dbReference>
<evidence type="ECO:0000313" key="7">
    <source>
        <dbReference type="EMBL" id="MBM7704181.1"/>
    </source>
</evidence>